<dbReference type="AlphaFoldDB" id="A0A7J0E4X6"/>
<keyword evidence="2" id="KW-1185">Reference proteome</keyword>
<evidence type="ECO:0000313" key="2">
    <source>
        <dbReference type="Proteomes" id="UP000585474"/>
    </source>
</evidence>
<organism evidence="1 2">
    <name type="scientific">Actinidia rufa</name>
    <dbReference type="NCBI Taxonomy" id="165716"/>
    <lineage>
        <taxon>Eukaryota</taxon>
        <taxon>Viridiplantae</taxon>
        <taxon>Streptophyta</taxon>
        <taxon>Embryophyta</taxon>
        <taxon>Tracheophyta</taxon>
        <taxon>Spermatophyta</taxon>
        <taxon>Magnoliopsida</taxon>
        <taxon>eudicotyledons</taxon>
        <taxon>Gunneridae</taxon>
        <taxon>Pentapetalae</taxon>
        <taxon>asterids</taxon>
        <taxon>Ericales</taxon>
        <taxon>Actinidiaceae</taxon>
        <taxon>Actinidia</taxon>
    </lineage>
</organism>
<accession>A0A7J0E4X6</accession>
<sequence length="201" mass="23553">MAIPKLNPAENLLKPKKILKLFTEGKWDNLLSSEQIASHHFNHKTEKLSRQSFHNNREIYSQESQEKIKEVVNVHKSEFPVVNKLEILVLNDLEKPSDKIPGKICQSSSQNSVVKLVRNRKLQQDTFVGRPTRLFQSSTNKTRSLCTHQILKSKDQMKKKMSFPTMSNEELNRRVEEFIQSFNRQIRLRGARNRFPPNMEK</sequence>
<protein>
    <submittedName>
        <fullName evidence="1">Uncharacterized protein</fullName>
    </submittedName>
</protein>
<dbReference type="PANTHER" id="PTHR35997">
    <property type="entry name" value="COTTON FIBER PROTEIN-RELATED"/>
    <property type="match status" value="1"/>
</dbReference>
<proteinExistence type="predicted"/>
<dbReference type="OrthoDB" id="680761at2759"/>
<dbReference type="Proteomes" id="UP000585474">
    <property type="component" value="Unassembled WGS sequence"/>
</dbReference>
<reference evidence="1 2" key="1">
    <citation type="submission" date="2019-07" db="EMBL/GenBank/DDBJ databases">
        <title>De Novo Assembly of kiwifruit Actinidia rufa.</title>
        <authorList>
            <person name="Sugita-Konishi S."/>
            <person name="Sato K."/>
            <person name="Mori E."/>
            <person name="Abe Y."/>
            <person name="Kisaki G."/>
            <person name="Hamano K."/>
            <person name="Suezawa K."/>
            <person name="Otani M."/>
            <person name="Fukuda T."/>
            <person name="Manabe T."/>
            <person name="Gomi K."/>
            <person name="Tabuchi M."/>
            <person name="Akimitsu K."/>
            <person name="Kataoka I."/>
        </authorList>
    </citation>
    <scope>NUCLEOTIDE SEQUENCE [LARGE SCALE GENOMIC DNA]</scope>
    <source>
        <strain evidence="2">cv. Fuchu</strain>
    </source>
</reference>
<evidence type="ECO:0000313" key="1">
    <source>
        <dbReference type="EMBL" id="GFY81488.1"/>
    </source>
</evidence>
<comment type="caution">
    <text evidence="1">The sequence shown here is derived from an EMBL/GenBank/DDBJ whole genome shotgun (WGS) entry which is preliminary data.</text>
</comment>
<gene>
    <name evidence="1" type="ORF">Acr_01g0012970</name>
</gene>
<dbReference type="EMBL" id="BJWL01000001">
    <property type="protein sequence ID" value="GFY81488.1"/>
    <property type="molecule type" value="Genomic_DNA"/>
</dbReference>
<name>A0A7J0E4X6_9ERIC</name>
<dbReference type="PANTHER" id="PTHR35997:SF6">
    <property type="entry name" value="COTTON FIBER PROTEIN"/>
    <property type="match status" value="1"/>
</dbReference>